<feature type="region of interest" description="Disordered" evidence="1">
    <location>
        <begin position="512"/>
        <end position="557"/>
    </location>
</feature>
<feature type="compositionally biased region" description="Basic and acidic residues" evidence="1">
    <location>
        <begin position="293"/>
        <end position="308"/>
    </location>
</feature>
<dbReference type="EMBL" id="KV407458">
    <property type="protein sequence ID" value="KZF22820.1"/>
    <property type="molecule type" value="Genomic_DNA"/>
</dbReference>
<feature type="compositionally biased region" description="Basic and acidic residues" evidence="1">
    <location>
        <begin position="530"/>
        <end position="549"/>
    </location>
</feature>
<feature type="compositionally biased region" description="Basic and acidic residues" evidence="1">
    <location>
        <begin position="267"/>
        <end position="280"/>
    </location>
</feature>
<dbReference type="InterPro" id="IPR034257">
    <property type="entry name" value="Acinus_RRM"/>
</dbReference>
<feature type="compositionally biased region" description="Polar residues" evidence="1">
    <location>
        <begin position="116"/>
        <end position="130"/>
    </location>
</feature>
<dbReference type="InParanoid" id="A0A165H052"/>
<dbReference type="RefSeq" id="XP_018188375.1">
    <property type="nucleotide sequence ID" value="XM_018332592.1"/>
</dbReference>
<feature type="compositionally biased region" description="Polar residues" evidence="1">
    <location>
        <begin position="188"/>
        <end position="206"/>
    </location>
</feature>
<evidence type="ECO:0000259" key="2">
    <source>
        <dbReference type="PROSITE" id="PS50800"/>
    </source>
</evidence>
<dbReference type="CDD" id="cd12432">
    <property type="entry name" value="RRM_ACINU"/>
    <property type="match status" value="1"/>
</dbReference>
<dbReference type="PANTHER" id="PTHR47031">
    <property type="entry name" value="SAP DNA-BINDING DOMAIN-CONTAINING PROTEIN"/>
    <property type="match status" value="1"/>
</dbReference>
<dbReference type="Pfam" id="PF16294">
    <property type="entry name" value="RSB_motif"/>
    <property type="match status" value="1"/>
</dbReference>
<feature type="compositionally biased region" description="Basic and acidic residues" evidence="1">
    <location>
        <begin position="321"/>
        <end position="342"/>
    </location>
</feature>
<gene>
    <name evidence="3" type="ORF">L228DRAFT_247215</name>
</gene>
<feature type="compositionally biased region" description="Low complexity" evidence="1">
    <location>
        <begin position="628"/>
        <end position="646"/>
    </location>
</feature>
<feature type="compositionally biased region" description="Basic and acidic residues" evidence="1">
    <location>
        <begin position="84"/>
        <end position="97"/>
    </location>
</feature>
<sequence length="652" mass="71341">MTDYSKLKVVDLKAELKQRGLPQTGLKQALIDRLVEDDANSQSAAADETPQEAEATPVLDQPAPQEQPEPEAQEAAGGKPEISVNKEETEIPQKEQEEQVTGISKQEAQPAPETNGHPTSPTGADVSSESRGGDEAQTETAQLPVEAPPSSVPEQATEATRSEDSQLPEVAQKPEPEVVPASVDKTGDASSAGQTVAPTPTSVTAEETQEDNRKRKRRSHSPLPLPSETAQKRAKQEDHGGEVQFHEDEESENKDQRAQKEGIPITPEEHEEAKSQEELPQRTAGGDEAVSASEKEQEKPERREESPHARASPPARGAGTGDRRLKDLFSESLKDSTRDKSPSRQAGPSTTLEEEAEEEEEEGRTVGPALHPATSALYVRDFMRPLQPHTLKAHLISLATPPNSSPDSEILRTFFLDPIRTHCFASFSNVSAASRVRSALHGRVWPDERTRKPLWADFVPEEKMGQWIEMEQSSSGGGRPSAAKRWEVVYEPAENDGDMIEAVLREAGAGSWRPEAGAGAGRGVQGAPEGPRRSEADLYDRRRPSDQASRRPSKPANAGFMALDTLFKSTSTKPKIYYLPVSKDLSEKRLDELADRLGGPGRNLSRGEDEMRRYTFEDGDLLVDRGLDVNPGRRGGPSYRRGNSYGRRGGWR</sequence>
<feature type="compositionally biased region" description="Acidic residues" evidence="1">
    <location>
        <begin position="352"/>
        <end position="362"/>
    </location>
</feature>
<dbReference type="AlphaFoldDB" id="A0A165H052"/>
<dbReference type="Proteomes" id="UP000076632">
    <property type="component" value="Unassembled WGS sequence"/>
</dbReference>
<dbReference type="SMART" id="SM00513">
    <property type="entry name" value="SAP"/>
    <property type="match status" value="1"/>
</dbReference>
<keyword evidence="4" id="KW-1185">Reference proteome</keyword>
<accession>A0A165H052</accession>
<dbReference type="InterPro" id="IPR003034">
    <property type="entry name" value="SAP_dom"/>
</dbReference>
<dbReference type="OMA" id="SKCFVAY"/>
<evidence type="ECO:0000313" key="3">
    <source>
        <dbReference type="EMBL" id="KZF22820.1"/>
    </source>
</evidence>
<dbReference type="STRING" id="1328760.A0A165H052"/>
<name>A0A165H052_XYLHT</name>
<feature type="compositionally biased region" description="Basic and acidic residues" evidence="1">
    <location>
        <begin position="230"/>
        <end position="246"/>
    </location>
</feature>
<feature type="region of interest" description="Disordered" evidence="1">
    <location>
        <begin position="627"/>
        <end position="652"/>
    </location>
</feature>
<reference evidence="3 4" key="1">
    <citation type="journal article" date="2016" name="Fungal Biol.">
        <title>The genome of Xylona heveae provides a window into fungal endophytism.</title>
        <authorList>
            <person name="Gazis R."/>
            <person name="Kuo A."/>
            <person name="Riley R."/>
            <person name="LaButti K."/>
            <person name="Lipzen A."/>
            <person name="Lin J."/>
            <person name="Amirebrahimi M."/>
            <person name="Hesse C.N."/>
            <person name="Spatafora J.W."/>
            <person name="Henrissat B."/>
            <person name="Hainaut M."/>
            <person name="Grigoriev I.V."/>
            <person name="Hibbett D.S."/>
        </authorList>
    </citation>
    <scope>NUCLEOTIDE SEQUENCE [LARGE SCALE GENOMIC DNA]</scope>
    <source>
        <strain evidence="3 4">TC161</strain>
    </source>
</reference>
<feature type="region of interest" description="Disordered" evidence="1">
    <location>
        <begin position="38"/>
        <end position="371"/>
    </location>
</feature>
<organism evidence="3 4">
    <name type="scientific">Xylona heveae (strain CBS 132557 / TC161)</name>
    <dbReference type="NCBI Taxonomy" id="1328760"/>
    <lineage>
        <taxon>Eukaryota</taxon>
        <taxon>Fungi</taxon>
        <taxon>Dikarya</taxon>
        <taxon>Ascomycota</taxon>
        <taxon>Pezizomycotina</taxon>
        <taxon>Xylonomycetes</taxon>
        <taxon>Xylonales</taxon>
        <taxon>Xylonaceae</taxon>
        <taxon>Xylona</taxon>
    </lineage>
</organism>
<dbReference type="InterPro" id="IPR036361">
    <property type="entry name" value="SAP_dom_sf"/>
</dbReference>
<dbReference type="InterPro" id="IPR032552">
    <property type="entry name" value="RSB_motif"/>
</dbReference>
<dbReference type="PANTHER" id="PTHR47031:SF3">
    <property type="entry name" value="SAP DOMAIN-CONTAINING PROTEIN"/>
    <property type="match status" value="1"/>
</dbReference>
<proteinExistence type="predicted"/>
<dbReference type="SUPFAM" id="SSF68906">
    <property type="entry name" value="SAP domain"/>
    <property type="match status" value="1"/>
</dbReference>
<protein>
    <recommendedName>
        <fullName evidence="2">SAP domain-containing protein</fullName>
    </recommendedName>
</protein>
<dbReference type="Pfam" id="PF02037">
    <property type="entry name" value="SAP"/>
    <property type="match status" value="1"/>
</dbReference>
<evidence type="ECO:0000256" key="1">
    <source>
        <dbReference type="SAM" id="MobiDB-lite"/>
    </source>
</evidence>
<evidence type="ECO:0000313" key="4">
    <source>
        <dbReference type="Proteomes" id="UP000076632"/>
    </source>
</evidence>
<dbReference type="GeneID" id="28897729"/>
<dbReference type="OrthoDB" id="5348404at2759"/>
<dbReference type="PROSITE" id="PS50800">
    <property type="entry name" value="SAP"/>
    <property type="match status" value="1"/>
</dbReference>
<dbReference type="Gene3D" id="1.10.720.30">
    <property type="entry name" value="SAP domain"/>
    <property type="match status" value="1"/>
</dbReference>
<feature type="domain" description="SAP" evidence="2">
    <location>
        <begin position="4"/>
        <end position="38"/>
    </location>
</feature>